<evidence type="ECO:0000256" key="1">
    <source>
        <dbReference type="ARBA" id="ARBA00004430"/>
    </source>
</evidence>
<feature type="compositionally biased region" description="Low complexity" evidence="2">
    <location>
        <begin position="375"/>
        <end position="384"/>
    </location>
</feature>
<reference evidence="3" key="1">
    <citation type="journal article" date="2020" name="bioRxiv">
        <title>Comparative genomics of Chlamydomonas.</title>
        <authorList>
            <person name="Craig R.J."/>
            <person name="Hasan A.R."/>
            <person name="Ness R.W."/>
            <person name="Keightley P.D."/>
        </authorList>
    </citation>
    <scope>NUCLEOTIDE SEQUENCE</scope>
    <source>
        <strain evidence="3">SAG 7.73</strain>
    </source>
</reference>
<comment type="caution">
    <text evidence="3">The sequence shown here is derived from an EMBL/GenBank/DDBJ whole genome shotgun (WGS) entry which is preliminary data.</text>
</comment>
<sequence length="571" mass="61268">MSWSSISLPDLLRVLPDDARARVLGGRFTRSFARTRRACKALRELHDSTVAHANFFLNKGTADAWQQGKVRSPLIKFSAACTSLDLLLGDEDARLVSLAFVGATAACRQRITRLKVECWRDYDIAPIVETLAARLPALEELEIEDSTYDVHATWGTVAHTQLTLCTIADFLPRLRRLVLPLPRSTALPGLGMLAACAQLCELTFSAGEWAEMDLTQASLEGLDQLQQLERLTLGRFCLRDGDEQLLTQLLTTRRPPNLLTLKLLGRTKPLLEVDFEGVGGFGLTAAGPPRRHALCGSRLFHQRCLRDAVRGPAGTCGAGGRGPAAAADRAGAAVRYLSLRKEWRPPQYVQPGDPLPRLVARSARWRPRPAGAGGTAADPADGPSSKAVQQGPQPPHQQQLQLGTATPEQVLLVAVDELAAEAVPAGGSRGKGAAGGRLVMLRGALPPRGAVQRRGETGSARAFTAAVIQRPAGGHSTNTADSVLRSRVFKVLSDMWARSQQGGTSDTGGGGSSSKEDALRQLLALDLSVRRLWRSVPISFRTASDGDLGTDASSGLSSDEDDDDDDDDLLW</sequence>
<organism evidence="3 4">
    <name type="scientific">Chlamydomonas incerta</name>
    <dbReference type="NCBI Taxonomy" id="51695"/>
    <lineage>
        <taxon>Eukaryota</taxon>
        <taxon>Viridiplantae</taxon>
        <taxon>Chlorophyta</taxon>
        <taxon>core chlorophytes</taxon>
        <taxon>Chlorophyceae</taxon>
        <taxon>CS clade</taxon>
        <taxon>Chlamydomonadales</taxon>
        <taxon>Chlamydomonadaceae</taxon>
        <taxon>Chlamydomonas</taxon>
    </lineage>
</organism>
<feature type="region of interest" description="Disordered" evidence="2">
    <location>
        <begin position="541"/>
        <end position="571"/>
    </location>
</feature>
<name>A0A835WCN2_CHLIN</name>
<dbReference type="InterPro" id="IPR032675">
    <property type="entry name" value="LRR_dom_sf"/>
</dbReference>
<dbReference type="Gene3D" id="3.80.10.10">
    <property type="entry name" value="Ribonuclease Inhibitor"/>
    <property type="match status" value="1"/>
</dbReference>
<feature type="region of interest" description="Disordered" evidence="2">
    <location>
        <begin position="367"/>
        <end position="401"/>
    </location>
</feature>
<dbReference type="GO" id="GO:0005930">
    <property type="term" value="C:axoneme"/>
    <property type="evidence" value="ECO:0007669"/>
    <property type="project" value="UniProtKB-SubCell"/>
</dbReference>
<accession>A0A835WCN2</accession>
<dbReference type="EMBL" id="JAEHOC010000002">
    <property type="protein sequence ID" value="KAG2444942.1"/>
    <property type="molecule type" value="Genomic_DNA"/>
</dbReference>
<dbReference type="Proteomes" id="UP000650467">
    <property type="component" value="Unassembled WGS sequence"/>
</dbReference>
<dbReference type="AlphaFoldDB" id="A0A835WCN2"/>
<gene>
    <name evidence="3" type="ORF">HXX76_001678</name>
</gene>
<keyword evidence="4" id="KW-1185">Reference proteome</keyword>
<comment type="subcellular location">
    <subcellularLocation>
        <location evidence="1">Cytoplasm</location>
        <location evidence="1">Cytoskeleton</location>
        <location evidence="1">Cilium axoneme</location>
    </subcellularLocation>
</comment>
<dbReference type="OrthoDB" id="559690at2759"/>
<evidence type="ECO:0000313" key="3">
    <source>
        <dbReference type="EMBL" id="KAG2444942.1"/>
    </source>
</evidence>
<proteinExistence type="predicted"/>
<evidence type="ECO:0000313" key="4">
    <source>
        <dbReference type="Proteomes" id="UP000650467"/>
    </source>
</evidence>
<feature type="compositionally biased region" description="Acidic residues" evidence="2">
    <location>
        <begin position="558"/>
        <end position="571"/>
    </location>
</feature>
<evidence type="ECO:0000256" key="2">
    <source>
        <dbReference type="SAM" id="MobiDB-lite"/>
    </source>
</evidence>
<protein>
    <submittedName>
        <fullName evidence="3">Uncharacterized protein</fullName>
    </submittedName>
</protein>